<dbReference type="Proteomes" id="UP000469125">
    <property type="component" value="Unassembled WGS sequence"/>
</dbReference>
<sequence>MAQLIKLQNYISRYEWNIYRYPSQYIRLKQENWNKLYYIWSNQENQQHVDDEEEKVTRFSKWKSFMKRSQESEPESEDPVQQELPHTETELKYYFLDKIYPFQLKWATSTISNVSFMDQKYYKDATLQYFLQRFPDTYLVMYYPIFNIKNAPVDGEIVLISPVGIEIIYLLEDDRNTVYTVKDERTWTKRHERSESKFLSPLIALKRSEKIINSILSKYDISFSVTKTVLSRTNRIDFVSEPYNTNIIDKFSYEKWFETKRTLVSPLKNQQLKAAEQLLNHCQSSSVKRPEWEEDDQSFTIVGEE</sequence>
<evidence type="ECO:0000313" key="2">
    <source>
        <dbReference type="Proteomes" id="UP000469125"/>
    </source>
</evidence>
<dbReference type="AlphaFoldDB" id="A0A6N8FAV5"/>
<comment type="caution">
    <text evidence="1">The sequence shown here is derived from an EMBL/GenBank/DDBJ whole genome shotgun (WGS) entry which is preliminary data.</text>
</comment>
<organism evidence="1 2">
    <name type="scientific">Ornithinibacillus caprae</name>
    <dbReference type="NCBI Taxonomy" id="2678566"/>
    <lineage>
        <taxon>Bacteria</taxon>
        <taxon>Bacillati</taxon>
        <taxon>Bacillota</taxon>
        <taxon>Bacilli</taxon>
        <taxon>Bacillales</taxon>
        <taxon>Bacillaceae</taxon>
        <taxon>Ornithinibacillus</taxon>
    </lineage>
</organism>
<reference evidence="1 2" key="1">
    <citation type="submission" date="2019-11" db="EMBL/GenBank/DDBJ databases">
        <authorList>
            <person name="Li X."/>
        </authorList>
    </citation>
    <scope>NUCLEOTIDE SEQUENCE [LARGE SCALE GENOMIC DNA]</scope>
    <source>
        <strain evidence="1 2">L9</strain>
    </source>
</reference>
<accession>A0A6N8FAV5</accession>
<evidence type="ECO:0000313" key="1">
    <source>
        <dbReference type="EMBL" id="MUK86792.1"/>
    </source>
</evidence>
<name>A0A6N8FAV5_9BACI</name>
<proteinExistence type="predicted"/>
<dbReference type="EMBL" id="WOCA01000001">
    <property type="protein sequence ID" value="MUK86792.1"/>
    <property type="molecule type" value="Genomic_DNA"/>
</dbReference>
<gene>
    <name evidence="1" type="ORF">GMD78_00040</name>
</gene>
<protein>
    <submittedName>
        <fullName evidence="1">NERD domain-containing protein</fullName>
    </submittedName>
</protein>
<dbReference type="RefSeq" id="WP_155665920.1">
    <property type="nucleotide sequence ID" value="NZ_WOCA01000001.1"/>
</dbReference>
<keyword evidence="2" id="KW-1185">Reference proteome</keyword>